<comment type="caution">
    <text evidence="2">The sequence shown here is derived from an EMBL/GenBank/DDBJ whole genome shotgun (WGS) entry which is preliminary data.</text>
</comment>
<keyword evidence="3" id="KW-1185">Reference proteome</keyword>
<organism evidence="2 3">
    <name type="scientific">Heracleum sosnowskyi</name>
    <dbReference type="NCBI Taxonomy" id="360622"/>
    <lineage>
        <taxon>Eukaryota</taxon>
        <taxon>Viridiplantae</taxon>
        <taxon>Streptophyta</taxon>
        <taxon>Embryophyta</taxon>
        <taxon>Tracheophyta</taxon>
        <taxon>Spermatophyta</taxon>
        <taxon>Magnoliopsida</taxon>
        <taxon>eudicotyledons</taxon>
        <taxon>Gunneridae</taxon>
        <taxon>Pentapetalae</taxon>
        <taxon>asterids</taxon>
        <taxon>campanulids</taxon>
        <taxon>Apiales</taxon>
        <taxon>Apiaceae</taxon>
        <taxon>Apioideae</taxon>
        <taxon>apioid superclade</taxon>
        <taxon>Tordylieae</taxon>
        <taxon>Tordyliinae</taxon>
        <taxon>Heracleum</taxon>
    </lineage>
</organism>
<keyword evidence="1" id="KW-0175">Coiled coil</keyword>
<dbReference type="PANTHER" id="PTHR35480:SF1">
    <property type="entry name" value="MATERNAL EFFECT EMBRYO ARREST 22"/>
    <property type="match status" value="1"/>
</dbReference>
<feature type="coiled-coil region" evidence="1">
    <location>
        <begin position="306"/>
        <end position="344"/>
    </location>
</feature>
<dbReference type="Proteomes" id="UP001237642">
    <property type="component" value="Unassembled WGS sequence"/>
</dbReference>
<feature type="coiled-coil region" evidence="1">
    <location>
        <begin position="675"/>
        <end position="723"/>
    </location>
</feature>
<protein>
    <submittedName>
        <fullName evidence="2">Uncharacterized protein</fullName>
    </submittedName>
</protein>
<evidence type="ECO:0000313" key="2">
    <source>
        <dbReference type="EMBL" id="KAK1377362.1"/>
    </source>
</evidence>
<feature type="coiled-coil region" evidence="1">
    <location>
        <begin position="217"/>
        <end position="244"/>
    </location>
</feature>
<dbReference type="EMBL" id="JAUIZM010000007">
    <property type="protein sequence ID" value="KAK1377362.1"/>
    <property type="molecule type" value="Genomic_DNA"/>
</dbReference>
<reference evidence="2" key="2">
    <citation type="submission" date="2023-05" db="EMBL/GenBank/DDBJ databases">
        <authorList>
            <person name="Schelkunov M.I."/>
        </authorList>
    </citation>
    <scope>NUCLEOTIDE SEQUENCE</scope>
    <source>
        <strain evidence="2">Hsosn_3</strain>
        <tissue evidence="2">Leaf</tissue>
    </source>
</reference>
<feature type="coiled-coil region" evidence="1">
    <location>
        <begin position="392"/>
        <end position="419"/>
    </location>
</feature>
<dbReference type="AlphaFoldDB" id="A0AAD8I1D6"/>
<feature type="coiled-coil region" evidence="1">
    <location>
        <begin position="41"/>
        <end position="187"/>
    </location>
</feature>
<evidence type="ECO:0000313" key="3">
    <source>
        <dbReference type="Proteomes" id="UP001237642"/>
    </source>
</evidence>
<dbReference type="PANTHER" id="PTHR35480">
    <property type="entry name" value="MATERNAL EFFECT EMBRYO ARREST 22"/>
    <property type="match status" value="1"/>
</dbReference>
<gene>
    <name evidence="2" type="ORF">POM88_033555</name>
</gene>
<name>A0AAD8I1D6_9APIA</name>
<accession>A0AAD8I1D6</accession>
<feature type="coiled-coil region" evidence="1">
    <location>
        <begin position="462"/>
        <end position="643"/>
    </location>
</feature>
<reference evidence="2" key="1">
    <citation type="submission" date="2023-02" db="EMBL/GenBank/DDBJ databases">
        <title>Genome of toxic invasive species Heracleum sosnowskyi carries increased number of genes despite the absence of recent whole-genome duplications.</title>
        <authorList>
            <person name="Schelkunov M."/>
            <person name="Shtratnikova V."/>
            <person name="Makarenko M."/>
            <person name="Klepikova A."/>
            <person name="Omelchenko D."/>
            <person name="Novikova G."/>
            <person name="Obukhova E."/>
            <person name="Bogdanov V."/>
            <person name="Penin A."/>
            <person name="Logacheva M."/>
        </authorList>
    </citation>
    <scope>NUCLEOTIDE SEQUENCE</scope>
    <source>
        <strain evidence="2">Hsosn_3</strain>
        <tissue evidence="2">Leaf</tissue>
    </source>
</reference>
<proteinExistence type="predicted"/>
<evidence type="ECO:0000256" key="1">
    <source>
        <dbReference type="SAM" id="Coils"/>
    </source>
</evidence>
<sequence>MAVVRHVPVNPCCELLQKKESKLSQKLAKSEEGRNFLKKAIGILQDKIAIFEAEKVELKEELELARKKTEDDSDKNNQDFASRDTLDKEISALRSEISSLKQKVADSEWEKEMSILKDQLQKEQKMAEIELNKANEALQTAKAEMARVEKLHADNEREMKVNESTIRVSLENEISCLKSQITVLQQQTVSAAQDANKEATLLQECVSGQREEINRFKELLQIEKDRADSEKKKAEEAREKADDDKYRAEKVLSERETELRVKESAVRLSLEDEISSLKSQIALLQEPAVLGAQDVNKDINLLRDCISNKEKEINQLHELLQIEKDRADFERNKAEEERKKVDEKRVWAEKLIAENERKMKIKESAVRLPLENEISSLKSQINLCGSERETEINRLKKLLQKEEKRADSEKKKAETEKCRADKVLADSEITLKEKEQAVRLSLGAEISALESQIHLLQQEITVRDEKKEVNLYQSLVSEKEAEINQLKQLAEKERTRAESEKKTAEAGKKKVYESQKIAKTEKSRANEERRLADIERKKAEEAGLQLEMLRDEVHDLRANLELEALKVQQANEILETEKQKVMTERQRADMEMAKAEEQSKLLETTRKEMAEERARSDSSSLQLEEDRGRIMKLQKEIAELVSSRNTGKDAGDLSIEHLGLEAVKLKGGPKMVLNCLQCEELIKKLKDVKQEAKREKERADSEMRKAKMETDRCLELADELEDNRCKTEKLKKEMQELVSSGKPVVTVERKKRNSDTTNMKLLKKSLKLERMQTNHAKQVASLERDRNILLQQEIRRIKEAFSGITDQLDILDKCSSHGDVGINDLEKNSNVSRRQGKKRKILNEDLCQVHHSGNELMKSSSPLDTYDAFKHRKQCTAPILSCMTSVSDRALLGSQKGRDLSVSESDKLAEGATNLQLTVPGSSNNISKPTYNKKFVPFAEKSIRCPLRINAVGHKAGHDENRKRSLDAVESAEHMYREGKKRCRQIAESVSVLEDMLECSIGKRFKETGGMLPSINCANQEIKNPVSPEELAMQHLNMSDELKTHSHPTDSRPMSDVIGITHACNEETGDASRNHVGGFDEVEDGDYLKLLSLIILWMKKFIVLRLKGPCRQLFPR</sequence>